<organism evidence="2 3">
    <name type="scientific">Dyella humi</name>
    <dbReference type="NCBI Taxonomy" id="1770547"/>
    <lineage>
        <taxon>Bacteria</taxon>
        <taxon>Pseudomonadati</taxon>
        <taxon>Pseudomonadota</taxon>
        <taxon>Gammaproteobacteria</taxon>
        <taxon>Lysobacterales</taxon>
        <taxon>Rhodanobacteraceae</taxon>
        <taxon>Dyella</taxon>
    </lineage>
</organism>
<dbReference type="PANTHER" id="PTHR36114:SF1">
    <property type="entry name" value="16.7 KDA PROTEIN IN WHIE LOCUS"/>
    <property type="match status" value="1"/>
</dbReference>
<dbReference type="Pfam" id="PF07883">
    <property type="entry name" value="Cupin_2"/>
    <property type="match status" value="1"/>
</dbReference>
<protein>
    <submittedName>
        <fullName evidence="2">Cupin domain-containing protein</fullName>
    </submittedName>
</protein>
<dbReference type="EMBL" id="JADIKI010000023">
    <property type="protein sequence ID" value="MFK2856575.1"/>
    <property type="molecule type" value="Genomic_DNA"/>
</dbReference>
<dbReference type="CDD" id="cd02226">
    <property type="entry name" value="cupin_YdbB-like"/>
    <property type="match status" value="1"/>
</dbReference>
<dbReference type="Proteomes" id="UP001620409">
    <property type="component" value="Unassembled WGS sequence"/>
</dbReference>
<dbReference type="InterPro" id="IPR052044">
    <property type="entry name" value="PKS_Associated_Protein"/>
</dbReference>
<evidence type="ECO:0000313" key="3">
    <source>
        <dbReference type="Proteomes" id="UP001620409"/>
    </source>
</evidence>
<keyword evidence="3" id="KW-1185">Reference proteome</keyword>
<dbReference type="InterPro" id="IPR014710">
    <property type="entry name" value="RmlC-like_jellyroll"/>
</dbReference>
<proteinExistence type="predicted"/>
<dbReference type="Gene3D" id="2.60.120.10">
    <property type="entry name" value="Jelly Rolls"/>
    <property type="match status" value="1"/>
</dbReference>
<dbReference type="PANTHER" id="PTHR36114">
    <property type="entry name" value="16.7 KDA PROTEIN IN WHIE LOCUS"/>
    <property type="match status" value="1"/>
</dbReference>
<dbReference type="InterPro" id="IPR011051">
    <property type="entry name" value="RmlC_Cupin_sf"/>
</dbReference>
<reference evidence="2 3" key="1">
    <citation type="submission" date="2020-10" db="EMBL/GenBank/DDBJ databases">
        <title>Phylogeny of dyella-like bacteria.</title>
        <authorList>
            <person name="Fu J."/>
        </authorList>
    </citation>
    <scope>NUCLEOTIDE SEQUENCE [LARGE SCALE GENOMIC DNA]</scope>
    <source>
        <strain evidence="2 3">DHG40</strain>
    </source>
</reference>
<comment type="caution">
    <text evidence="2">The sequence shown here is derived from an EMBL/GenBank/DDBJ whole genome shotgun (WGS) entry which is preliminary data.</text>
</comment>
<feature type="domain" description="Cupin type-2" evidence="1">
    <location>
        <begin position="58"/>
        <end position="110"/>
    </location>
</feature>
<dbReference type="InterPro" id="IPR013096">
    <property type="entry name" value="Cupin_2"/>
</dbReference>
<accession>A0ABW8IPN4</accession>
<dbReference type="InterPro" id="IPR019780">
    <property type="entry name" value="Germin_Mn-BS"/>
</dbReference>
<evidence type="ECO:0000259" key="1">
    <source>
        <dbReference type="Pfam" id="PF07883"/>
    </source>
</evidence>
<name>A0ABW8IPN4_9GAMM</name>
<dbReference type="PROSITE" id="PS00725">
    <property type="entry name" value="GERMIN"/>
    <property type="match status" value="1"/>
</dbReference>
<dbReference type="RefSeq" id="WP_380015569.1">
    <property type="nucleotide sequence ID" value="NZ_JADIKI010000023.1"/>
</dbReference>
<evidence type="ECO:0000313" key="2">
    <source>
        <dbReference type="EMBL" id="MFK2856575.1"/>
    </source>
</evidence>
<gene>
    <name evidence="2" type="ORF">ISP18_18350</name>
</gene>
<dbReference type="SUPFAM" id="SSF51182">
    <property type="entry name" value="RmlC-like cupins"/>
    <property type="match status" value="1"/>
</dbReference>
<sequence length="131" mass="14530">MESQFPSAQEYSAQTASYPALVVVDIRAEQAAVTESYRNQVLVDVNTDCVRLAVFEGEYRWHHHPDSDELFLVVAGKLQIDLASGSHLELTEWQSVVIPAGTVHRTRAIGRTVNITFEKNGAQTVFVETAV</sequence>